<dbReference type="EMBL" id="ACPB03017596">
    <property type="status" value="NOT_ANNOTATED_CDS"/>
    <property type="molecule type" value="Genomic_DNA"/>
</dbReference>
<dbReference type="eggNOG" id="ENOG502RQNV">
    <property type="taxonomic scope" value="Eukaryota"/>
</dbReference>
<dbReference type="STRING" id="13249.T1IEL0"/>
<evidence type="ECO:0000313" key="2">
    <source>
        <dbReference type="Proteomes" id="UP000015103"/>
    </source>
</evidence>
<name>T1IEL0_RHOPR</name>
<evidence type="ECO:0000313" key="1">
    <source>
        <dbReference type="EnsemblMetazoa" id="RPRC014730-PA"/>
    </source>
</evidence>
<proteinExistence type="predicted"/>
<organism evidence="1 2">
    <name type="scientific">Rhodnius prolixus</name>
    <name type="common">Triatomid bug</name>
    <dbReference type="NCBI Taxonomy" id="13249"/>
    <lineage>
        <taxon>Eukaryota</taxon>
        <taxon>Metazoa</taxon>
        <taxon>Ecdysozoa</taxon>
        <taxon>Arthropoda</taxon>
        <taxon>Hexapoda</taxon>
        <taxon>Insecta</taxon>
        <taxon>Pterygota</taxon>
        <taxon>Neoptera</taxon>
        <taxon>Paraneoptera</taxon>
        <taxon>Hemiptera</taxon>
        <taxon>Heteroptera</taxon>
        <taxon>Panheteroptera</taxon>
        <taxon>Cimicomorpha</taxon>
        <taxon>Reduviidae</taxon>
        <taxon>Triatominae</taxon>
        <taxon>Rhodnius</taxon>
    </lineage>
</organism>
<dbReference type="Proteomes" id="UP000015103">
    <property type="component" value="Unassembled WGS sequence"/>
</dbReference>
<dbReference type="AlphaFoldDB" id="T1IEL0"/>
<accession>T1IEL0</accession>
<keyword evidence="2" id="KW-1185">Reference proteome</keyword>
<sequence length="278" mass="31038">MIAHCSELIQLEGSGEARDLVAMPRRGPRQISANHLAEDLKLVVDVTGVSCDAKGISVNIKFHRPFYGLVYSKGHFHKPNCRFIKSGSGKTEFSFLIPTKECGNKMAPCTKGVCVSPSENIIIIQADEQIQGEWDIARKISCGGVELTQKSVHFKPILIDMLDVVSVNADGTSIECWMDIQRGSYPTVSCPLCFLFEIIRSQSADLRVCFQTSPISGMIKVGEKLSVVIYIKEQERRYDLQVQDCYAYDNEDYEAPDTTKLQLSDQNGCPNKYILQLD</sequence>
<dbReference type="HOGENOM" id="CLU_1002261_0_0_1"/>
<reference evidence="1" key="1">
    <citation type="submission" date="2015-05" db="UniProtKB">
        <authorList>
            <consortium name="EnsemblMetazoa"/>
        </authorList>
    </citation>
    <scope>IDENTIFICATION</scope>
</reference>
<dbReference type="Pfam" id="PF25057">
    <property type="entry name" value="CUT_N"/>
    <property type="match status" value="1"/>
</dbReference>
<dbReference type="PROSITE" id="PS51034">
    <property type="entry name" value="ZP_2"/>
    <property type="match status" value="1"/>
</dbReference>
<dbReference type="InterPro" id="IPR056953">
    <property type="entry name" value="CUT_N"/>
</dbReference>
<dbReference type="InterPro" id="IPR001507">
    <property type="entry name" value="ZP_dom"/>
</dbReference>
<dbReference type="OMA" id="YETTEYP"/>
<dbReference type="EMBL" id="ACPB03017595">
    <property type="status" value="NOT_ANNOTATED_CDS"/>
    <property type="molecule type" value="Genomic_DNA"/>
</dbReference>
<protein>
    <submittedName>
        <fullName evidence="1">ZP domain-containing protein</fullName>
    </submittedName>
</protein>
<dbReference type="VEuPathDB" id="VectorBase:RPRC014730"/>
<dbReference type="PANTHER" id="PTHR46560:SF6">
    <property type="entry name" value="ZYE"/>
    <property type="match status" value="1"/>
</dbReference>
<dbReference type="PANTHER" id="PTHR46560">
    <property type="entry name" value="CYPHER, ISOFORM B"/>
    <property type="match status" value="1"/>
</dbReference>
<dbReference type="EnsemblMetazoa" id="RPRC014730-RA">
    <property type="protein sequence ID" value="RPRC014730-PA"/>
    <property type="gene ID" value="RPRC014730"/>
</dbReference>
<dbReference type="InParanoid" id="T1IEL0"/>